<dbReference type="PANTHER" id="PTHR38015:SF1">
    <property type="entry name" value="OPINE DEHYDROGENASE DOMAIN-CONTAINING PROTEIN"/>
    <property type="match status" value="1"/>
</dbReference>
<dbReference type="PANTHER" id="PTHR38015">
    <property type="entry name" value="BLR6086 PROTEIN"/>
    <property type="match status" value="1"/>
</dbReference>
<evidence type="ECO:0000313" key="4">
    <source>
        <dbReference type="EMBL" id="OGK03476.1"/>
    </source>
</evidence>
<dbReference type="GO" id="GO:0051287">
    <property type="term" value="F:NAD binding"/>
    <property type="evidence" value="ECO:0007669"/>
    <property type="project" value="InterPro"/>
</dbReference>
<dbReference type="GO" id="GO:0016616">
    <property type="term" value="F:oxidoreductase activity, acting on the CH-OH group of donors, NAD or NADP as acceptor"/>
    <property type="evidence" value="ECO:0007669"/>
    <property type="project" value="InterPro"/>
</dbReference>
<organism evidence="4 5">
    <name type="scientific">Candidatus Raymondbacteria bacterium RIFOXYD12_FULL_49_13</name>
    <dbReference type="NCBI Taxonomy" id="1817890"/>
    <lineage>
        <taxon>Bacteria</taxon>
        <taxon>Raymondiibacteriota</taxon>
    </lineage>
</organism>
<evidence type="ECO:0000259" key="2">
    <source>
        <dbReference type="Pfam" id="PF01210"/>
    </source>
</evidence>
<reference evidence="4 5" key="1">
    <citation type="journal article" date="2016" name="Nat. Commun.">
        <title>Thousands of microbial genomes shed light on interconnected biogeochemical processes in an aquifer system.</title>
        <authorList>
            <person name="Anantharaman K."/>
            <person name="Brown C.T."/>
            <person name="Hug L.A."/>
            <person name="Sharon I."/>
            <person name="Castelle C.J."/>
            <person name="Probst A.J."/>
            <person name="Thomas B.C."/>
            <person name="Singh A."/>
            <person name="Wilkins M.J."/>
            <person name="Karaoz U."/>
            <person name="Brodie E.L."/>
            <person name="Williams K.H."/>
            <person name="Hubbard S.S."/>
            <person name="Banfield J.F."/>
        </authorList>
    </citation>
    <scope>NUCLEOTIDE SEQUENCE [LARGE SCALE GENOMIC DNA]</scope>
</reference>
<dbReference type="InterPro" id="IPR051729">
    <property type="entry name" value="Opine/Lysopine_DH"/>
</dbReference>
<dbReference type="AlphaFoldDB" id="A0A1F7FAF0"/>
<evidence type="ECO:0000256" key="1">
    <source>
        <dbReference type="ARBA" id="ARBA00023002"/>
    </source>
</evidence>
<feature type="domain" description="Opine dehydrogenase" evidence="3">
    <location>
        <begin position="188"/>
        <end position="331"/>
    </location>
</feature>
<dbReference type="Proteomes" id="UP000179243">
    <property type="component" value="Unassembled WGS sequence"/>
</dbReference>
<dbReference type="Pfam" id="PF01210">
    <property type="entry name" value="NAD_Gly3P_dh_N"/>
    <property type="match status" value="1"/>
</dbReference>
<dbReference type="InterPro" id="IPR003421">
    <property type="entry name" value="Opine_DH"/>
</dbReference>
<dbReference type="InterPro" id="IPR036291">
    <property type="entry name" value="NAD(P)-bd_dom_sf"/>
</dbReference>
<dbReference type="InterPro" id="IPR011128">
    <property type="entry name" value="G3P_DH_NAD-dep_N"/>
</dbReference>
<comment type="caution">
    <text evidence="4">The sequence shown here is derived from an EMBL/GenBank/DDBJ whole genome shotgun (WGS) entry which is preliminary data.</text>
</comment>
<dbReference type="Pfam" id="PF02317">
    <property type="entry name" value="Octopine_DH"/>
    <property type="match status" value="1"/>
</dbReference>
<dbReference type="SUPFAM" id="SSF48179">
    <property type="entry name" value="6-phosphogluconate dehydrogenase C-terminal domain-like"/>
    <property type="match status" value="1"/>
</dbReference>
<proteinExistence type="predicted"/>
<dbReference type="Gene3D" id="3.40.50.720">
    <property type="entry name" value="NAD(P)-binding Rossmann-like Domain"/>
    <property type="match status" value="1"/>
</dbReference>
<evidence type="ECO:0000313" key="5">
    <source>
        <dbReference type="Proteomes" id="UP000179243"/>
    </source>
</evidence>
<name>A0A1F7FAF0_UNCRA</name>
<dbReference type="SUPFAM" id="SSF51735">
    <property type="entry name" value="NAD(P)-binding Rossmann-fold domains"/>
    <property type="match status" value="1"/>
</dbReference>
<feature type="domain" description="Glycerol-3-phosphate dehydrogenase NAD-dependent N-terminal" evidence="2">
    <location>
        <begin position="9"/>
        <end position="106"/>
    </location>
</feature>
<dbReference type="InterPro" id="IPR008927">
    <property type="entry name" value="6-PGluconate_DH-like_C_sf"/>
</dbReference>
<evidence type="ECO:0000259" key="3">
    <source>
        <dbReference type="Pfam" id="PF02317"/>
    </source>
</evidence>
<dbReference type="Gene3D" id="1.10.1040.10">
    <property type="entry name" value="N-(1-d-carboxylethyl)-l-norvaline Dehydrogenase, domain 2"/>
    <property type="match status" value="1"/>
</dbReference>
<dbReference type="GO" id="GO:0046168">
    <property type="term" value="P:glycerol-3-phosphate catabolic process"/>
    <property type="evidence" value="ECO:0007669"/>
    <property type="project" value="InterPro"/>
</dbReference>
<accession>A0A1F7FAF0</accession>
<keyword evidence="1" id="KW-0560">Oxidoreductase</keyword>
<dbReference type="InterPro" id="IPR013328">
    <property type="entry name" value="6PGD_dom2"/>
</dbReference>
<gene>
    <name evidence="4" type="ORF">A2519_15690</name>
</gene>
<dbReference type="EMBL" id="MFYX01000089">
    <property type="protein sequence ID" value="OGK03476.1"/>
    <property type="molecule type" value="Genomic_DNA"/>
</dbReference>
<sequence>MSKEKPVFCVIGAGHGGMAMAAHLSILGFEVRLFNRTSERLKPIQIRRGIDVTGEITGFARIETATDNPEEALSGADVVMIAIPATGHRSIAAITAPFLKSDQYVVLNPGRTFGAIEFHQVLKSKDANTDVTIAETQTFLYASRVTGPGQVKIFRIKNSVPLATFQAHRIPGCLDVVRKAYPQFVPGDNIFKTSFNNIGAIFHPALVLLNAGWIEDQSDFEFYFQGASPSVSKILDKLDAERVAVAAALGIQAMTARDWLYFAYGAAGKTLRESMRANSGYHGILAPHQTEMRYVTEDIPCSIVPMSSLGRQMNIPTPVMDSIITLASAMHGRDYYAEGRTMEKMGIDKMDLKQLRLLGIGEMQG</sequence>
<protein>
    <submittedName>
        <fullName evidence="4">NADP transhydrogenase subunit alpha</fullName>
    </submittedName>
</protein>